<protein>
    <submittedName>
        <fullName evidence="2">Uncharacterized protein</fullName>
    </submittedName>
</protein>
<name>A0A4Q2FQA5_STROR</name>
<reference evidence="2 3" key="1">
    <citation type="submission" date="2018-05" db="EMBL/GenBank/DDBJ databases">
        <title>Streptococcus from otitis media.</title>
        <authorList>
            <person name="Wayes A.M."/>
            <person name="Jakubovics N.S."/>
        </authorList>
    </citation>
    <scope>NUCLEOTIDE SEQUENCE [LARGE SCALE GENOMIC DNA]</scope>
    <source>
        <strain evidence="2 3">NU43</strain>
    </source>
</reference>
<dbReference type="EMBL" id="QEWJ01000003">
    <property type="protein sequence ID" value="RXX22093.1"/>
    <property type="molecule type" value="Genomic_DNA"/>
</dbReference>
<dbReference type="AlphaFoldDB" id="A0A4Q2FQA5"/>
<keyword evidence="1" id="KW-0472">Membrane</keyword>
<evidence type="ECO:0000256" key="1">
    <source>
        <dbReference type="SAM" id="Phobius"/>
    </source>
</evidence>
<evidence type="ECO:0000313" key="2">
    <source>
        <dbReference type="EMBL" id="RXX22093.1"/>
    </source>
</evidence>
<organism evidence="2 3">
    <name type="scientific">Streptococcus oralis</name>
    <dbReference type="NCBI Taxonomy" id="1303"/>
    <lineage>
        <taxon>Bacteria</taxon>
        <taxon>Bacillati</taxon>
        <taxon>Bacillota</taxon>
        <taxon>Bacilli</taxon>
        <taxon>Lactobacillales</taxon>
        <taxon>Streptococcaceae</taxon>
        <taxon>Streptococcus</taxon>
    </lineage>
</organism>
<feature type="transmembrane region" description="Helical" evidence="1">
    <location>
        <begin position="101"/>
        <end position="123"/>
    </location>
</feature>
<accession>A0A4Q2FQA5</accession>
<feature type="transmembrane region" description="Helical" evidence="1">
    <location>
        <begin position="129"/>
        <end position="151"/>
    </location>
</feature>
<dbReference type="Proteomes" id="UP000289485">
    <property type="component" value="Unassembled WGS sequence"/>
</dbReference>
<keyword evidence="1" id="KW-1133">Transmembrane helix</keyword>
<keyword evidence="1" id="KW-0812">Transmembrane</keyword>
<gene>
    <name evidence="2" type="ORF">DF216_03450</name>
</gene>
<feature type="transmembrane region" description="Helical" evidence="1">
    <location>
        <begin position="39"/>
        <end position="58"/>
    </location>
</feature>
<comment type="caution">
    <text evidence="2">The sequence shown here is derived from an EMBL/GenBank/DDBJ whole genome shotgun (WGS) entry which is preliminary data.</text>
</comment>
<proteinExistence type="predicted"/>
<dbReference type="RefSeq" id="WP_129325984.1">
    <property type="nucleotide sequence ID" value="NZ_QEWJ01000003.1"/>
</dbReference>
<sequence>MDSSGHSIFGSYLGLIFLVSLPSAILACYINNRKKSFQGLYAPIVFTLFMILMLLFNMDSSESGALVASAIMLFIGFPLIAGALVYTLIRLCYVYPEKRWKAFLIFLSYILSPLSVGILGWYVVNLVQIHLLTFLVMILMILVSYLPPLYLHYTKRNQ</sequence>
<feature type="transmembrane region" description="Helical" evidence="1">
    <location>
        <begin position="64"/>
        <end position="89"/>
    </location>
</feature>
<evidence type="ECO:0000313" key="3">
    <source>
        <dbReference type="Proteomes" id="UP000289485"/>
    </source>
</evidence>
<feature type="transmembrane region" description="Helical" evidence="1">
    <location>
        <begin position="12"/>
        <end position="32"/>
    </location>
</feature>